<organism evidence="1 2">
    <name type="scientific">Actinospica acidithermotolerans</name>
    <dbReference type="NCBI Taxonomy" id="2828514"/>
    <lineage>
        <taxon>Bacteria</taxon>
        <taxon>Bacillati</taxon>
        <taxon>Actinomycetota</taxon>
        <taxon>Actinomycetes</taxon>
        <taxon>Catenulisporales</taxon>
        <taxon>Actinospicaceae</taxon>
        <taxon>Actinospica</taxon>
    </lineage>
</organism>
<reference evidence="1" key="1">
    <citation type="submission" date="2021-04" db="EMBL/GenBank/DDBJ databases">
        <title>Genome based classification of Actinospica acidithermotolerans sp. nov., an actinobacterium isolated from an Indonesian hot spring.</title>
        <authorList>
            <person name="Kusuma A.B."/>
            <person name="Putra K.E."/>
            <person name="Nafisah S."/>
            <person name="Loh J."/>
            <person name="Nouioui I."/>
            <person name="Goodfellow M."/>
        </authorList>
    </citation>
    <scope>NUCLEOTIDE SEQUENCE</scope>
    <source>
        <strain evidence="1">MGRD01-02</strain>
    </source>
</reference>
<dbReference type="InterPro" id="IPR054383">
    <property type="entry name" value="PspAB-like"/>
</dbReference>
<dbReference type="Proteomes" id="UP000676325">
    <property type="component" value="Unassembled WGS sequence"/>
</dbReference>
<name>A0A941E9W8_9ACTN</name>
<gene>
    <name evidence="1" type="ORF">KDK95_09500</name>
</gene>
<dbReference type="EMBL" id="JAGSOH010000018">
    <property type="protein sequence ID" value="MBR7826537.1"/>
    <property type="molecule type" value="Genomic_DNA"/>
</dbReference>
<dbReference type="Pfam" id="PF22742">
    <property type="entry name" value="PspAB"/>
    <property type="match status" value="1"/>
</dbReference>
<accession>A0A941E9W8</accession>
<dbReference type="RefSeq" id="WP_212517682.1">
    <property type="nucleotide sequence ID" value="NZ_JAGSOH010000018.1"/>
</dbReference>
<protein>
    <submittedName>
        <fullName evidence="1">Uncharacterized protein</fullName>
    </submittedName>
</protein>
<keyword evidence="2" id="KW-1185">Reference proteome</keyword>
<evidence type="ECO:0000313" key="2">
    <source>
        <dbReference type="Proteomes" id="UP000676325"/>
    </source>
</evidence>
<evidence type="ECO:0000313" key="1">
    <source>
        <dbReference type="EMBL" id="MBR7826537.1"/>
    </source>
</evidence>
<sequence>MGLLDTLLGRSKPVQPNLDQLFGLPSAALTLEVNGTFRPTGYGAVCYRKAEGVAFNQVESDVEELLEGIDGPKVQVSKDKYGYTWVLCQRAQDDMTSLVNDVHAVNSALQDNGFGPYLLCTLVSFQDDRGRKLALIYLYKQGTFYPFAPLAEPQRDNTLELQIKSQLGNDLRLEKDLTRWFPVWGAPGL</sequence>
<dbReference type="AlphaFoldDB" id="A0A941E9W8"/>
<comment type="caution">
    <text evidence="1">The sequence shown here is derived from an EMBL/GenBank/DDBJ whole genome shotgun (WGS) entry which is preliminary data.</text>
</comment>
<proteinExistence type="predicted"/>